<evidence type="ECO:0000259" key="5">
    <source>
        <dbReference type="Pfam" id="PF06803"/>
    </source>
</evidence>
<gene>
    <name evidence="6" type="ordered locus">PHZ_c3493</name>
</gene>
<protein>
    <recommendedName>
        <fullName evidence="5">DUF1232 domain-containing protein</fullName>
    </recommendedName>
</protein>
<dbReference type="AlphaFoldDB" id="B4RCA9"/>
<comment type="subcellular location">
    <subcellularLocation>
        <location evidence="1">Endomembrane system</location>
        <topology evidence="1">Multi-pass membrane protein</topology>
    </subcellularLocation>
</comment>
<dbReference type="KEGG" id="pzu:PHZ_c3493"/>
<dbReference type="HOGENOM" id="CLU_133088_1_1_5"/>
<reference evidence="6 7" key="1">
    <citation type="journal article" date="2008" name="BMC Genomics">
        <title>Complete genome of Phenylobacterium zucineum - a novel facultative intracellular bacterium isolated from human erythroleukemia cell line K562.</title>
        <authorList>
            <person name="Luo Y."/>
            <person name="Xu X."/>
            <person name="Ding Z."/>
            <person name="Liu Z."/>
            <person name="Zhang B."/>
            <person name="Yan Z."/>
            <person name="Sun J."/>
            <person name="Hu S."/>
            <person name="Hu X."/>
        </authorList>
    </citation>
    <scope>NUCLEOTIDE SEQUENCE [LARGE SCALE GENOMIC DNA]</scope>
    <source>
        <strain evidence="6 7">HLK1</strain>
    </source>
</reference>
<feature type="domain" description="DUF1232" evidence="5">
    <location>
        <begin position="77"/>
        <end position="112"/>
    </location>
</feature>
<keyword evidence="4" id="KW-0472">Membrane</keyword>
<keyword evidence="2" id="KW-0812">Transmembrane</keyword>
<accession>B4RCA9</accession>
<dbReference type="Proteomes" id="UP000001868">
    <property type="component" value="Chromosome"/>
</dbReference>
<keyword evidence="7" id="KW-1185">Reference proteome</keyword>
<evidence type="ECO:0000256" key="4">
    <source>
        <dbReference type="ARBA" id="ARBA00023136"/>
    </source>
</evidence>
<evidence type="ECO:0000313" key="6">
    <source>
        <dbReference type="EMBL" id="ACG79902.1"/>
    </source>
</evidence>
<dbReference type="RefSeq" id="WP_012524040.1">
    <property type="nucleotide sequence ID" value="NC_011144.1"/>
</dbReference>
<sequence>MNASEKASPNVNSGGFDPHAEIAPGKALVPAVMRVNEQRVARGFWPKMRKVAAKVPFAREALAVWFCARDDETPLAAKGMMLAALAYFVLPTDAVPDFIAGLGYTDDAAVFAALMSVIGKNLKPRHREAARRAIEDLGKD</sequence>
<dbReference type="GO" id="GO:0012505">
    <property type="term" value="C:endomembrane system"/>
    <property type="evidence" value="ECO:0007669"/>
    <property type="project" value="UniProtKB-SubCell"/>
</dbReference>
<evidence type="ECO:0000256" key="2">
    <source>
        <dbReference type="ARBA" id="ARBA00022692"/>
    </source>
</evidence>
<organism evidence="6 7">
    <name type="scientific">Phenylobacterium zucineum (strain HLK1)</name>
    <dbReference type="NCBI Taxonomy" id="450851"/>
    <lineage>
        <taxon>Bacteria</taxon>
        <taxon>Pseudomonadati</taxon>
        <taxon>Pseudomonadota</taxon>
        <taxon>Alphaproteobacteria</taxon>
        <taxon>Caulobacterales</taxon>
        <taxon>Caulobacteraceae</taxon>
        <taxon>Phenylobacterium</taxon>
    </lineage>
</organism>
<dbReference type="OrthoDB" id="9813247at2"/>
<name>B4RCA9_PHEZH</name>
<evidence type="ECO:0000256" key="1">
    <source>
        <dbReference type="ARBA" id="ARBA00004127"/>
    </source>
</evidence>
<dbReference type="eggNOG" id="COG3339">
    <property type="taxonomic scope" value="Bacteria"/>
</dbReference>
<keyword evidence="3" id="KW-1133">Transmembrane helix</keyword>
<evidence type="ECO:0000256" key="3">
    <source>
        <dbReference type="ARBA" id="ARBA00022989"/>
    </source>
</evidence>
<dbReference type="InterPro" id="IPR010652">
    <property type="entry name" value="DUF1232"/>
</dbReference>
<proteinExistence type="predicted"/>
<dbReference type="EMBL" id="CP000747">
    <property type="protein sequence ID" value="ACG79902.1"/>
    <property type="molecule type" value="Genomic_DNA"/>
</dbReference>
<dbReference type="STRING" id="450851.PHZ_c3493"/>
<evidence type="ECO:0000313" key="7">
    <source>
        <dbReference type="Proteomes" id="UP000001868"/>
    </source>
</evidence>
<dbReference type="Pfam" id="PF06803">
    <property type="entry name" value="DUF1232"/>
    <property type="match status" value="1"/>
</dbReference>